<organism evidence="3 4">
    <name type="scientific">Bartonella fuyuanensis</name>
    <dbReference type="NCBI Taxonomy" id="1460968"/>
    <lineage>
        <taxon>Bacteria</taxon>
        <taxon>Pseudomonadati</taxon>
        <taxon>Pseudomonadota</taxon>
        <taxon>Alphaproteobacteria</taxon>
        <taxon>Hyphomicrobiales</taxon>
        <taxon>Bartonellaceae</taxon>
        <taxon>Bartonella</taxon>
    </lineage>
</organism>
<dbReference type="RefSeq" id="WP_183193796.1">
    <property type="nucleotide sequence ID" value="NZ_JACIFE010000003.1"/>
</dbReference>
<dbReference type="AlphaFoldDB" id="A0A840DX00"/>
<proteinExistence type="predicted"/>
<evidence type="ECO:0000313" key="4">
    <source>
        <dbReference type="Proteomes" id="UP000585970"/>
    </source>
</evidence>
<keyword evidence="4" id="KW-1185">Reference proteome</keyword>
<keyword evidence="2" id="KW-0812">Transmembrane</keyword>
<dbReference type="Proteomes" id="UP000585970">
    <property type="component" value="Unassembled WGS sequence"/>
</dbReference>
<keyword evidence="2" id="KW-0472">Membrane</keyword>
<accession>A0A840DX00</accession>
<evidence type="ECO:0000313" key="3">
    <source>
        <dbReference type="EMBL" id="MBB4076193.1"/>
    </source>
</evidence>
<sequence length="156" mass="17414">MMDNKLIPPSKDHHTDQSTLPQDFPLDPAVERVRKKLMGLMIISVLITLFLILTVLFFIIYKVIATGSAPKQTELSSSPSKSPHIIHQTLSLPEKTQILSQSLSEHNIVLKILTPDGQTKFMIYNYHTGVLIAVLSIETTEKNINDNVSLNKPTSP</sequence>
<evidence type="ECO:0000256" key="2">
    <source>
        <dbReference type="SAM" id="Phobius"/>
    </source>
</evidence>
<evidence type="ECO:0000256" key="1">
    <source>
        <dbReference type="SAM" id="MobiDB-lite"/>
    </source>
</evidence>
<name>A0A840DX00_9HYPH</name>
<reference evidence="3 4" key="1">
    <citation type="submission" date="2020-08" db="EMBL/GenBank/DDBJ databases">
        <title>Genomic Encyclopedia of Type Strains, Phase IV (KMG-IV): sequencing the most valuable type-strain genomes for metagenomic binning, comparative biology and taxonomic classification.</title>
        <authorList>
            <person name="Goeker M."/>
        </authorList>
    </citation>
    <scope>NUCLEOTIDE SEQUENCE [LARGE SCALE GENOMIC DNA]</scope>
    <source>
        <strain evidence="3 4">DSM 100694</strain>
    </source>
</reference>
<comment type="caution">
    <text evidence="3">The sequence shown here is derived from an EMBL/GenBank/DDBJ whole genome shotgun (WGS) entry which is preliminary data.</text>
</comment>
<feature type="transmembrane region" description="Helical" evidence="2">
    <location>
        <begin position="37"/>
        <end position="61"/>
    </location>
</feature>
<feature type="region of interest" description="Disordered" evidence="1">
    <location>
        <begin position="1"/>
        <end position="23"/>
    </location>
</feature>
<protein>
    <submittedName>
        <fullName evidence="3">Putative PurR-regulated permease PerM</fullName>
    </submittedName>
</protein>
<gene>
    <name evidence="3" type="ORF">GGR08_000486</name>
</gene>
<keyword evidence="2" id="KW-1133">Transmembrane helix</keyword>
<dbReference type="EMBL" id="JACIFE010000003">
    <property type="protein sequence ID" value="MBB4076193.1"/>
    <property type="molecule type" value="Genomic_DNA"/>
</dbReference>